<dbReference type="EMBL" id="JAHUTI010076902">
    <property type="protein sequence ID" value="MED6256602.1"/>
    <property type="molecule type" value="Genomic_DNA"/>
</dbReference>
<feature type="domain" description="Ig-like" evidence="2">
    <location>
        <begin position="37"/>
        <end position="125"/>
    </location>
</feature>
<name>A0ABU7C119_9TELE</name>
<reference evidence="3 4" key="1">
    <citation type="submission" date="2021-07" db="EMBL/GenBank/DDBJ databases">
        <authorList>
            <person name="Palmer J.M."/>
        </authorList>
    </citation>
    <scope>NUCLEOTIDE SEQUENCE [LARGE SCALE GENOMIC DNA]</scope>
    <source>
        <strain evidence="3 4">AT_MEX2019</strain>
        <tissue evidence="3">Muscle</tissue>
    </source>
</reference>
<dbReference type="InterPro" id="IPR013783">
    <property type="entry name" value="Ig-like_fold"/>
</dbReference>
<dbReference type="Proteomes" id="UP001345963">
    <property type="component" value="Unassembled WGS sequence"/>
</dbReference>
<proteinExistence type="predicted"/>
<dbReference type="SUPFAM" id="SSF48726">
    <property type="entry name" value="Immunoglobulin"/>
    <property type="match status" value="2"/>
</dbReference>
<evidence type="ECO:0000256" key="1">
    <source>
        <dbReference type="SAM" id="Coils"/>
    </source>
</evidence>
<dbReference type="PROSITE" id="PS50835">
    <property type="entry name" value="IG_LIKE"/>
    <property type="match status" value="1"/>
</dbReference>
<evidence type="ECO:0000313" key="3">
    <source>
        <dbReference type="EMBL" id="MED6256602.1"/>
    </source>
</evidence>
<keyword evidence="4" id="KW-1185">Reference proteome</keyword>
<dbReference type="PANTHER" id="PTHR46013:SF4">
    <property type="entry name" value="B-CELL RECEPTOR CD22-RELATED"/>
    <property type="match status" value="1"/>
</dbReference>
<dbReference type="InterPro" id="IPR036179">
    <property type="entry name" value="Ig-like_dom_sf"/>
</dbReference>
<accession>A0ABU7C119</accession>
<feature type="non-terminal residue" evidence="3">
    <location>
        <position position="346"/>
    </location>
</feature>
<sequence length="346" mass="39584">MRLSEDGLTLTIRDLTESDGKHYCCSESTPDKTDSCPQNSIQLQVADLQVKVFPAIEGQKVTLMCTTSCPLTESPAAFIWYRNREFLYEDWSPWYQELVSSDQAVRYSCVIKGYEDLRAPEVSVDSVTWSCFSVTYAEGRMCSYKQTSEKQSCSITFPTELQVERTEANKDHFRLTCNSNCSLTDLQPSFQLYKNTQFSLQKVNQKTLVTRTSSESFFCSVRDLKDLLSNEVCVDGNDCSSVNYVSRRICGLKGSSVNISSIYSLPGNLQPQTKLWFKEKINMKQEAEQLMEDKDDVKNLDNMKNQHILRLDNLDEKDIGEYKFRMKSQNDELIKSDYSGVTLIVT</sequence>
<gene>
    <name evidence="3" type="ORF">ATANTOWER_030241</name>
</gene>
<keyword evidence="1" id="KW-0175">Coiled coil</keyword>
<protein>
    <recommendedName>
        <fullName evidence="2">Ig-like domain-containing protein</fullName>
    </recommendedName>
</protein>
<feature type="coiled-coil region" evidence="1">
    <location>
        <begin position="280"/>
        <end position="317"/>
    </location>
</feature>
<evidence type="ECO:0000313" key="4">
    <source>
        <dbReference type="Proteomes" id="UP001345963"/>
    </source>
</evidence>
<dbReference type="PANTHER" id="PTHR46013">
    <property type="entry name" value="VASCULAR CELL ADHESION MOLECULE 1"/>
    <property type="match status" value="1"/>
</dbReference>
<dbReference type="Gene3D" id="2.60.40.10">
    <property type="entry name" value="Immunoglobulins"/>
    <property type="match status" value="2"/>
</dbReference>
<evidence type="ECO:0000259" key="2">
    <source>
        <dbReference type="PROSITE" id="PS50835"/>
    </source>
</evidence>
<dbReference type="InterPro" id="IPR007110">
    <property type="entry name" value="Ig-like_dom"/>
</dbReference>
<comment type="caution">
    <text evidence="3">The sequence shown here is derived from an EMBL/GenBank/DDBJ whole genome shotgun (WGS) entry which is preliminary data.</text>
</comment>
<organism evidence="3 4">
    <name type="scientific">Ataeniobius toweri</name>
    <dbReference type="NCBI Taxonomy" id="208326"/>
    <lineage>
        <taxon>Eukaryota</taxon>
        <taxon>Metazoa</taxon>
        <taxon>Chordata</taxon>
        <taxon>Craniata</taxon>
        <taxon>Vertebrata</taxon>
        <taxon>Euteleostomi</taxon>
        <taxon>Actinopterygii</taxon>
        <taxon>Neopterygii</taxon>
        <taxon>Teleostei</taxon>
        <taxon>Neoteleostei</taxon>
        <taxon>Acanthomorphata</taxon>
        <taxon>Ovalentaria</taxon>
        <taxon>Atherinomorphae</taxon>
        <taxon>Cyprinodontiformes</taxon>
        <taxon>Goodeidae</taxon>
        <taxon>Ataeniobius</taxon>
    </lineage>
</organism>